<evidence type="ECO:0000313" key="3">
    <source>
        <dbReference type="Proteomes" id="UP000468638"/>
    </source>
</evidence>
<reference evidence="2 3" key="1">
    <citation type="submission" date="2019-11" db="EMBL/GenBank/DDBJ databases">
        <title>Genome sequences of 17 halophilic strains isolated from different environments.</title>
        <authorList>
            <person name="Furrow R.E."/>
        </authorList>
    </citation>
    <scope>NUCLEOTIDE SEQUENCE [LARGE SCALE GENOMIC DNA]</scope>
    <source>
        <strain evidence="2 3">22514_16_FS</strain>
    </source>
</reference>
<feature type="transmembrane region" description="Helical" evidence="1">
    <location>
        <begin position="89"/>
        <end position="106"/>
    </location>
</feature>
<evidence type="ECO:0000256" key="1">
    <source>
        <dbReference type="SAM" id="Phobius"/>
    </source>
</evidence>
<dbReference type="AlphaFoldDB" id="A0A6I4ZPE8"/>
<keyword evidence="1" id="KW-0812">Transmembrane</keyword>
<dbReference type="EMBL" id="WMEQ01000001">
    <property type="protein sequence ID" value="MYL32058.1"/>
    <property type="molecule type" value="Genomic_DNA"/>
</dbReference>
<proteinExistence type="predicted"/>
<dbReference type="RefSeq" id="WP_160847383.1">
    <property type="nucleotide sequence ID" value="NZ_WMEU01000001.1"/>
</dbReference>
<protein>
    <submittedName>
        <fullName evidence="2">Uncharacterized protein</fullName>
    </submittedName>
</protein>
<comment type="caution">
    <text evidence="2">The sequence shown here is derived from an EMBL/GenBank/DDBJ whole genome shotgun (WGS) entry which is preliminary data.</text>
</comment>
<accession>A0A6I4ZPE8</accession>
<name>A0A6I4ZPE8_9BACI</name>
<keyword evidence="1" id="KW-1133">Transmembrane helix</keyword>
<sequence length="163" mass="18603">MMDSKLSKELVNLLDENELNTFLIKFQSYLYGTSATSTTFENNPLIHLPYLDQKLHQLTRKERRLLRVKIQGLILRLDEVKKVPFPSPFVNGVIASILLLLLGGVMKNPTLYPVWMMTLIASCFVIVIPAVSWMNLHYSGKDVVNKEKLTILASLLEETNDKI</sequence>
<gene>
    <name evidence="2" type="ORF">GLW05_00365</name>
</gene>
<organism evidence="2 3">
    <name type="scientific">Pontibacillus yanchengensis</name>
    <dbReference type="NCBI Taxonomy" id="462910"/>
    <lineage>
        <taxon>Bacteria</taxon>
        <taxon>Bacillati</taxon>
        <taxon>Bacillota</taxon>
        <taxon>Bacilli</taxon>
        <taxon>Bacillales</taxon>
        <taxon>Bacillaceae</taxon>
        <taxon>Pontibacillus</taxon>
    </lineage>
</organism>
<evidence type="ECO:0000313" key="2">
    <source>
        <dbReference type="EMBL" id="MYL32058.1"/>
    </source>
</evidence>
<feature type="transmembrane region" description="Helical" evidence="1">
    <location>
        <begin position="112"/>
        <end position="136"/>
    </location>
</feature>
<keyword evidence="1" id="KW-0472">Membrane</keyword>
<dbReference type="Proteomes" id="UP000468638">
    <property type="component" value="Unassembled WGS sequence"/>
</dbReference>